<keyword evidence="1" id="KW-0342">GTP-binding</keyword>
<dbReference type="AlphaFoldDB" id="A0A563E351"/>
<keyword evidence="3" id="KW-0251">Elongation factor</keyword>
<reference evidence="3 4" key="2">
    <citation type="submission" date="2019-08" db="EMBL/GenBank/DDBJ databases">
        <title>Jejuicoccus antrihumi gen. nov., sp. nov., a new member of the family Dermacoccaceae isolated from a cave.</title>
        <authorList>
            <person name="Schumann P."/>
            <person name="Kim I.S."/>
        </authorList>
    </citation>
    <scope>NUCLEOTIDE SEQUENCE [LARGE SCALE GENOMIC DNA]</scope>
    <source>
        <strain evidence="3 4">C5-26</strain>
    </source>
</reference>
<keyword evidence="4" id="KW-1185">Reference proteome</keyword>
<protein>
    <submittedName>
        <fullName evidence="3">Selenocysteine-specific translation elongation factor</fullName>
    </submittedName>
</protein>
<keyword evidence="1" id="KW-0547">Nucleotide-binding</keyword>
<dbReference type="GO" id="GO:0001514">
    <property type="term" value="P:selenocysteine incorporation"/>
    <property type="evidence" value="ECO:0007669"/>
    <property type="project" value="InterPro"/>
</dbReference>
<dbReference type="InterPro" id="IPR015191">
    <property type="entry name" value="SelB_WHD4"/>
</dbReference>
<dbReference type="Pfam" id="PF25461">
    <property type="entry name" value="Beta-barrel_SelB"/>
    <property type="match status" value="1"/>
</dbReference>
<dbReference type="PANTHER" id="PTHR43721">
    <property type="entry name" value="ELONGATION FACTOR TU-RELATED"/>
    <property type="match status" value="1"/>
</dbReference>
<dbReference type="GO" id="GO:0003746">
    <property type="term" value="F:translation elongation factor activity"/>
    <property type="evidence" value="ECO:0007669"/>
    <property type="project" value="UniProtKB-KW"/>
</dbReference>
<evidence type="ECO:0000313" key="4">
    <source>
        <dbReference type="Proteomes" id="UP000320244"/>
    </source>
</evidence>
<dbReference type="Pfam" id="PF00009">
    <property type="entry name" value="GTP_EFTU"/>
    <property type="match status" value="1"/>
</dbReference>
<organism evidence="3 4">
    <name type="scientific">Leekyejoonella antrihumi</name>
    <dbReference type="NCBI Taxonomy" id="1660198"/>
    <lineage>
        <taxon>Bacteria</taxon>
        <taxon>Bacillati</taxon>
        <taxon>Actinomycetota</taxon>
        <taxon>Actinomycetes</taxon>
        <taxon>Micrococcales</taxon>
        <taxon>Dermacoccaceae</taxon>
        <taxon>Leekyejoonella</taxon>
    </lineage>
</organism>
<evidence type="ECO:0000259" key="2">
    <source>
        <dbReference type="PROSITE" id="PS51722"/>
    </source>
</evidence>
<dbReference type="OrthoDB" id="9803139at2"/>
<dbReference type="SUPFAM" id="SSF52540">
    <property type="entry name" value="P-loop containing nucleoside triphosphate hydrolases"/>
    <property type="match status" value="1"/>
</dbReference>
<dbReference type="Proteomes" id="UP000320244">
    <property type="component" value="Unassembled WGS sequence"/>
</dbReference>
<dbReference type="CDD" id="cd04171">
    <property type="entry name" value="SelB"/>
    <property type="match status" value="1"/>
</dbReference>
<dbReference type="PANTHER" id="PTHR43721:SF22">
    <property type="entry name" value="ELONGATION FACTOR TU, MITOCHONDRIAL"/>
    <property type="match status" value="1"/>
</dbReference>
<dbReference type="Gene3D" id="1.10.10.10">
    <property type="entry name" value="Winged helix-like DNA-binding domain superfamily/Winged helix DNA-binding domain"/>
    <property type="match status" value="1"/>
</dbReference>
<dbReference type="Gene3D" id="1.10.10.2770">
    <property type="match status" value="1"/>
</dbReference>
<dbReference type="InterPro" id="IPR000795">
    <property type="entry name" value="T_Tr_GTP-bd_dom"/>
</dbReference>
<dbReference type="GO" id="GO:0005829">
    <property type="term" value="C:cytosol"/>
    <property type="evidence" value="ECO:0007669"/>
    <property type="project" value="TreeGrafter"/>
</dbReference>
<reference evidence="3 4" key="1">
    <citation type="submission" date="2019-05" db="EMBL/GenBank/DDBJ databases">
        <authorList>
            <person name="Lee S.D."/>
        </authorList>
    </citation>
    <scope>NUCLEOTIDE SEQUENCE [LARGE SCALE GENOMIC DNA]</scope>
    <source>
        <strain evidence="3 4">C5-26</strain>
    </source>
</reference>
<dbReference type="EMBL" id="VCQV01000010">
    <property type="protein sequence ID" value="TWP36632.1"/>
    <property type="molecule type" value="Genomic_DNA"/>
</dbReference>
<dbReference type="Pfam" id="PF09107">
    <property type="entry name" value="WHD_3rd_SelB"/>
    <property type="match status" value="1"/>
</dbReference>
<dbReference type="GO" id="GO:0003924">
    <property type="term" value="F:GTPase activity"/>
    <property type="evidence" value="ECO:0007669"/>
    <property type="project" value="InterPro"/>
</dbReference>
<gene>
    <name evidence="3" type="ORF">FGL98_09230</name>
</gene>
<accession>A0A563E351</accession>
<dbReference type="Gene3D" id="3.40.50.300">
    <property type="entry name" value="P-loop containing nucleotide triphosphate hydrolases"/>
    <property type="match status" value="1"/>
</dbReference>
<dbReference type="RefSeq" id="WP_146316473.1">
    <property type="nucleotide sequence ID" value="NZ_VCQV01000010.1"/>
</dbReference>
<dbReference type="InterPro" id="IPR057335">
    <property type="entry name" value="Beta-barrel_SelB"/>
</dbReference>
<proteinExistence type="predicted"/>
<dbReference type="InterPro" id="IPR036388">
    <property type="entry name" value="WH-like_DNA-bd_sf"/>
</dbReference>
<dbReference type="PROSITE" id="PS51722">
    <property type="entry name" value="G_TR_2"/>
    <property type="match status" value="1"/>
</dbReference>
<sequence>MFVVATAGHVDHGKSTLVRSLTGMEPDRWAEERRRGLTIDLGFAWTALPSGRDVAFVDVPGHERFLGNMLAGLGPVPVVCFVVAADEGWQAQSSDHRDALAALGIQHGLLVVTCCDRAPERVEQTIAQAREELADTGLHDAPVVAVSAVTGDRLEQLRRTLDDVLAALPVAPGGGRVRLWIDRSFSITGAGTVVTGTLPSGSITVGDRLQLLTDSGPHDAVVRGLESCGLQQQRVSPVSRVAVNLRGVASPSVRRGDVLVTPDAWIPTRTLDVRRTTGVSFEDAPTYLTLHAGTIAVPARLRPFGPEHGRLTVERSLPLVLGDRVVLRNPGSRRVLAGAMVLDADPPQLRQRGAARRRTEALTGLNPHGDALAEVVRRGAVTVAHLRQLGIPVDGSPPSGVLVIDDWWVHQATFVIWRQRLRVAVTERHGADPLAGGLSRGAAGGLLGLPDPALLDPVARAEGLELDGGLVRLAGSRDDLGAAEASVAELERRLGAHPFQAPEADDLAALALNVRVLAAAERSGRVLRLRDGVVLLPSAPALAMRELARLDQPFTTSAARQALGTTRRTAIPLLEHLDGRGWTRRLDAGHREVVRSRRPAG</sequence>
<dbReference type="GO" id="GO:0005525">
    <property type="term" value="F:GTP binding"/>
    <property type="evidence" value="ECO:0007669"/>
    <property type="project" value="UniProtKB-KW"/>
</dbReference>
<evidence type="ECO:0000313" key="3">
    <source>
        <dbReference type="EMBL" id="TWP36632.1"/>
    </source>
</evidence>
<dbReference type="InterPro" id="IPR027417">
    <property type="entry name" value="P-loop_NTPase"/>
</dbReference>
<dbReference type="Gene3D" id="2.40.30.10">
    <property type="entry name" value="Translation factors"/>
    <property type="match status" value="1"/>
</dbReference>
<dbReference type="SUPFAM" id="SSF50447">
    <property type="entry name" value="Translation proteins"/>
    <property type="match status" value="1"/>
</dbReference>
<dbReference type="InterPro" id="IPR036390">
    <property type="entry name" value="WH_DNA-bd_sf"/>
</dbReference>
<dbReference type="InterPro" id="IPR050055">
    <property type="entry name" value="EF-Tu_GTPase"/>
</dbReference>
<feature type="domain" description="Tr-type G" evidence="2">
    <location>
        <begin position="1"/>
        <end position="170"/>
    </location>
</feature>
<dbReference type="SUPFAM" id="SSF46785">
    <property type="entry name" value="Winged helix' DNA-binding domain"/>
    <property type="match status" value="1"/>
</dbReference>
<dbReference type="GO" id="GO:0003723">
    <property type="term" value="F:RNA binding"/>
    <property type="evidence" value="ECO:0007669"/>
    <property type="project" value="InterPro"/>
</dbReference>
<comment type="caution">
    <text evidence="3">The sequence shown here is derived from an EMBL/GenBank/DDBJ whole genome shotgun (WGS) entry which is preliminary data.</text>
</comment>
<dbReference type="InterPro" id="IPR009000">
    <property type="entry name" value="Transl_B-barrel_sf"/>
</dbReference>
<evidence type="ECO:0000256" key="1">
    <source>
        <dbReference type="ARBA" id="ARBA00023134"/>
    </source>
</evidence>
<keyword evidence="3" id="KW-0648">Protein biosynthesis</keyword>
<name>A0A563E351_9MICO</name>